<keyword evidence="5" id="KW-1185">Reference proteome</keyword>
<dbReference type="PANTHER" id="PTHR31544">
    <property type="entry name" value="AIG2-LIKE PROTEIN D"/>
    <property type="match status" value="1"/>
</dbReference>
<dbReference type="InterPro" id="IPR009288">
    <property type="entry name" value="AIG2-like_dom"/>
</dbReference>
<gene>
    <name evidence="4" type="ORF">Sru01_64870</name>
</gene>
<evidence type="ECO:0000313" key="4">
    <source>
        <dbReference type="EMBL" id="GII81505.1"/>
    </source>
</evidence>
<dbReference type="CDD" id="cd06661">
    <property type="entry name" value="GGCT_like"/>
    <property type="match status" value="1"/>
</dbReference>
<protein>
    <recommendedName>
        <fullName evidence="2">Putative gamma-glutamylcyclotransferase</fullName>
    </recommendedName>
</protein>
<dbReference type="InterPro" id="IPR036568">
    <property type="entry name" value="GGCT-like_sf"/>
</dbReference>
<evidence type="ECO:0000256" key="2">
    <source>
        <dbReference type="ARBA" id="ARBA00030602"/>
    </source>
</evidence>
<reference evidence="4" key="1">
    <citation type="submission" date="2021-01" db="EMBL/GenBank/DDBJ databases">
        <title>Whole genome shotgun sequence of Sphaerisporangium rufum NBRC 109079.</title>
        <authorList>
            <person name="Komaki H."/>
            <person name="Tamura T."/>
        </authorList>
    </citation>
    <scope>NUCLEOTIDE SEQUENCE</scope>
    <source>
        <strain evidence="4">NBRC 109079</strain>
    </source>
</reference>
<evidence type="ECO:0000256" key="1">
    <source>
        <dbReference type="ARBA" id="ARBA00022679"/>
    </source>
</evidence>
<dbReference type="Proteomes" id="UP000655287">
    <property type="component" value="Unassembled WGS sequence"/>
</dbReference>
<dbReference type="Pfam" id="PF06094">
    <property type="entry name" value="GGACT"/>
    <property type="match status" value="1"/>
</dbReference>
<dbReference type="GO" id="GO:0016740">
    <property type="term" value="F:transferase activity"/>
    <property type="evidence" value="ECO:0007669"/>
    <property type="project" value="UniProtKB-KW"/>
</dbReference>
<dbReference type="PANTHER" id="PTHR31544:SF2">
    <property type="entry name" value="AIG2-LIKE PROTEIN D"/>
    <property type="match status" value="1"/>
</dbReference>
<comment type="caution">
    <text evidence="4">The sequence shown here is derived from an EMBL/GenBank/DDBJ whole genome shotgun (WGS) entry which is preliminary data.</text>
</comment>
<dbReference type="InterPro" id="IPR013024">
    <property type="entry name" value="GGCT-like"/>
</dbReference>
<dbReference type="Gene3D" id="3.10.490.10">
    <property type="entry name" value="Gamma-glutamyl cyclotransferase-like"/>
    <property type="match status" value="1"/>
</dbReference>
<proteinExistence type="predicted"/>
<evidence type="ECO:0000313" key="5">
    <source>
        <dbReference type="Proteomes" id="UP000655287"/>
    </source>
</evidence>
<dbReference type="RefSeq" id="WP_203993867.1">
    <property type="nucleotide sequence ID" value="NZ_BOOU01000100.1"/>
</dbReference>
<dbReference type="InterPro" id="IPR045038">
    <property type="entry name" value="AIG2-like"/>
</dbReference>
<dbReference type="SUPFAM" id="SSF110857">
    <property type="entry name" value="Gamma-glutamyl cyclotransferase-like"/>
    <property type="match status" value="1"/>
</dbReference>
<organism evidence="4 5">
    <name type="scientific">Sphaerisporangium rufum</name>
    <dbReference type="NCBI Taxonomy" id="1381558"/>
    <lineage>
        <taxon>Bacteria</taxon>
        <taxon>Bacillati</taxon>
        <taxon>Actinomycetota</taxon>
        <taxon>Actinomycetes</taxon>
        <taxon>Streptosporangiales</taxon>
        <taxon>Streptosporangiaceae</taxon>
        <taxon>Sphaerisporangium</taxon>
    </lineage>
</organism>
<name>A0A919RB60_9ACTN</name>
<sequence>MPTAEHRPDPPAFRTPDRLAARPRALFVYGSLLFPEVWHALLGWVPASTPAAVDGWRVAALPGQVYPVLVPAGAVARGRLVTGLTLPEWRVVDAFEDDFYELRRLTTRDGRPGWAYVADGTVEVRADDWDARHFGTRELAAFVARCGDWRPPG</sequence>
<feature type="domain" description="Gamma-glutamylcyclotransferase AIG2-like" evidence="3">
    <location>
        <begin position="26"/>
        <end position="130"/>
    </location>
</feature>
<accession>A0A919RB60</accession>
<evidence type="ECO:0000259" key="3">
    <source>
        <dbReference type="Pfam" id="PF06094"/>
    </source>
</evidence>
<keyword evidence="1" id="KW-0808">Transferase</keyword>
<dbReference type="EMBL" id="BOOU01000100">
    <property type="protein sequence ID" value="GII81505.1"/>
    <property type="molecule type" value="Genomic_DNA"/>
</dbReference>
<dbReference type="AlphaFoldDB" id="A0A919RB60"/>